<evidence type="ECO:0000313" key="2">
    <source>
        <dbReference type="Proteomes" id="UP001454489"/>
    </source>
</evidence>
<comment type="caution">
    <text evidence="1">The sequence shown here is derived from an EMBL/GenBank/DDBJ whole genome shotgun (WGS) entry which is preliminary data.</text>
</comment>
<dbReference type="Proteomes" id="UP001454489">
    <property type="component" value="Unassembled WGS sequence"/>
</dbReference>
<protein>
    <submittedName>
        <fullName evidence="1">Uncharacterized protein</fullName>
    </submittedName>
</protein>
<name>A0ABV1HEP4_9FIRM</name>
<evidence type="ECO:0000313" key="1">
    <source>
        <dbReference type="EMBL" id="MEQ2558184.1"/>
    </source>
</evidence>
<dbReference type="EMBL" id="JBBMEX010000009">
    <property type="protein sequence ID" value="MEQ2558184.1"/>
    <property type="molecule type" value="Genomic_DNA"/>
</dbReference>
<keyword evidence="2" id="KW-1185">Reference proteome</keyword>
<reference evidence="1 2" key="1">
    <citation type="submission" date="2024-03" db="EMBL/GenBank/DDBJ databases">
        <title>Human intestinal bacterial collection.</title>
        <authorList>
            <person name="Pauvert C."/>
            <person name="Hitch T.C.A."/>
            <person name="Clavel T."/>
        </authorList>
    </citation>
    <scope>NUCLEOTIDE SEQUENCE [LARGE SCALE GENOMIC DNA]</scope>
    <source>
        <strain evidence="1 2">CLA-AA-H185</strain>
    </source>
</reference>
<gene>
    <name evidence="1" type="ORF">WMO43_09920</name>
</gene>
<accession>A0ABV1HEP4</accession>
<organism evidence="1 2">
    <name type="scientific">Maccoyibacter intestinihominis</name>
    <dbReference type="NCBI Taxonomy" id="3133499"/>
    <lineage>
        <taxon>Bacteria</taxon>
        <taxon>Bacillati</taxon>
        <taxon>Bacillota</taxon>
        <taxon>Clostridia</taxon>
        <taxon>Lachnospirales</taxon>
        <taxon>Lachnospiraceae</taxon>
        <taxon>Maccoyibacter</taxon>
    </lineage>
</organism>
<dbReference type="RefSeq" id="WP_177962964.1">
    <property type="nucleotide sequence ID" value="NZ_JBBMEX010000009.1"/>
</dbReference>
<sequence length="172" mass="19911">MDHQTMHSTLRKNPSRQTCETIIKRILMTEVLEKGTNRHFKQASDFMSYFESLYPASDSLAKQVQRAVKSMNMPKDSNGYFIINKSREQLEQEEDLRYLFQKASASVEPLEEYETVFLRADAKLASYLMDTIEGSITFQDKYITMVKTSNGILFYTLNKPVLVTLLNSLIEL</sequence>
<proteinExistence type="predicted"/>